<dbReference type="OMA" id="VTPRQSW"/>
<accession>A0A151ZFN5</accession>
<feature type="compositionally biased region" description="Polar residues" evidence="1">
    <location>
        <begin position="16"/>
        <end position="62"/>
    </location>
</feature>
<protein>
    <submittedName>
        <fullName evidence="2">Uncharacterized protein</fullName>
    </submittedName>
</protein>
<comment type="caution">
    <text evidence="2">The sequence shown here is derived from an EMBL/GenBank/DDBJ whole genome shotgun (WGS) entry which is preliminary data.</text>
</comment>
<reference evidence="2 3" key="1">
    <citation type="submission" date="2015-12" db="EMBL/GenBank/DDBJ databases">
        <title>Dictyostelia acquired genes for synthesis and detection of signals that induce cell-type specialization by lateral gene transfer from prokaryotes.</title>
        <authorList>
            <person name="Gloeckner G."/>
            <person name="Schaap P."/>
        </authorList>
    </citation>
    <scope>NUCLEOTIDE SEQUENCE [LARGE SCALE GENOMIC DNA]</scope>
    <source>
        <strain evidence="2 3">TK</strain>
    </source>
</reference>
<name>A0A151ZFN5_TIELA</name>
<gene>
    <name evidence="2" type="ORF">DLAC_05357</name>
</gene>
<feature type="region of interest" description="Disordered" evidence="1">
    <location>
        <begin position="1"/>
        <end position="69"/>
    </location>
</feature>
<feature type="region of interest" description="Disordered" evidence="1">
    <location>
        <begin position="98"/>
        <end position="155"/>
    </location>
</feature>
<feature type="region of interest" description="Disordered" evidence="1">
    <location>
        <begin position="212"/>
        <end position="247"/>
    </location>
</feature>
<feature type="region of interest" description="Disordered" evidence="1">
    <location>
        <begin position="285"/>
        <end position="304"/>
    </location>
</feature>
<evidence type="ECO:0000313" key="2">
    <source>
        <dbReference type="EMBL" id="KYQ92778.1"/>
    </source>
</evidence>
<keyword evidence="3" id="KW-1185">Reference proteome</keyword>
<dbReference type="EMBL" id="LODT01000028">
    <property type="protein sequence ID" value="KYQ92778.1"/>
    <property type="molecule type" value="Genomic_DNA"/>
</dbReference>
<dbReference type="STRING" id="361077.A0A151ZFN5"/>
<feature type="compositionally biased region" description="Low complexity" evidence="1">
    <location>
        <begin position="212"/>
        <end position="232"/>
    </location>
</feature>
<dbReference type="OrthoDB" id="21516at2759"/>
<dbReference type="AlphaFoldDB" id="A0A151ZFN5"/>
<organism evidence="2 3">
    <name type="scientific">Tieghemostelium lacteum</name>
    <name type="common">Slime mold</name>
    <name type="synonym">Dictyostelium lacteum</name>
    <dbReference type="NCBI Taxonomy" id="361077"/>
    <lineage>
        <taxon>Eukaryota</taxon>
        <taxon>Amoebozoa</taxon>
        <taxon>Evosea</taxon>
        <taxon>Eumycetozoa</taxon>
        <taxon>Dictyostelia</taxon>
        <taxon>Dictyosteliales</taxon>
        <taxon>Raperosteliaceae</taxon>
        <taxon>Tieghemostelium</taxon>
    </lineage>
</organism>
<evidence type="ECO:0000313" key="3">
    <source>
        <dbReference type="Proteomes" id="UP000076078"/>
    </source>
</evidence>
<sequence length="342" mass="38330">MEEKSNETPKLVIGLNKTQPNNLTNENSIESTNTSVKNTEIESNNNDTTAGSNNPTNSTIHTFKTGVITPQKPRALSPLANTKVRTVSFSNVVTTVEDNSSNINDNESDNNNNNNNNSINNKNNNNNSTTTDNSNIVNNDTTNTSINNTDNTIENTPIQSNSSLIYNQKQVFNKLNSGSNEIFQFDEECEEEIELENEKIKQQQLQQQLQQQQEQESNIYNNNTKTTISTTTLKDESSDEEDDEQQKRIVIGDNLRSRSNGLKQELKLGTSLPVFIPPRGSVPTHKGSVFDTTSSSINDKEKKKYVTPRQSWVEVLEEKDTFEASTFNNIPQSLSRKPKSFV</sequence>
<dbReference type="Proteomes" id="UP000076078">
    <property type="component" value="Unassembled WGS sequence"/>
</dbReference>
<dbReference type="InParanoid" id="A0A151ZFN5"/>
<proteinExistence type="predicted"/>
<evidence type="ECO:0000256" key="1">
    <source>
        <dbReference type="SAM" id="MobiDB-lite"/>
    </source>
</evidence>